<evidence type="ECO:0000313" key="6">
    <source>
        <dbReference type="Proteomes" id="UP000316649"/>
    </source>
</evidence>
<dbReference type="SMART" id="SM00052">
    <property type="entry name" value="EAL"/>
    <property type="match status" value="1"/>
</dbReference>
<dbReference type="PANTHER" id="PTHR33121:SF23">
    <property type="entry name" value="CYCLIC DI-GMP PHOSPHODIESTERASE PDEB"/>
    <property type="match status" value="1"/>
</dbReference>
<name>A0A557SI54_9GAMM</name>
<dbReference type="InterPro" id="IPR000160">
    <property type="entry name" value="GGDEF_dom"/>
</dbReference>
<comment type="caution">
    <text evidence="5">The sequence shown here is derived from an EMBL/GenBank/DDBJ whole genome shotgun (WGS) entry which is preliminary data.</text>
</comment>
<dbReference type="Gene3D" id="3.30.70.270">
    <property type="match status" value="1"/>
</dbReference>
<comment type="caution">
    <text evidence="1">Lacks conserved residue(s) required for the propagation of feature annotation.</text>
</comment>
<dbReference type="GO" id="GO:0071111">
    <property type="term" value="F:cyclic-guanylate-specific phosphodiesterase activity"/>
    <property type="evidence" value="ECO:0007669"/>
    <property type="project" value="InterPro"/>
</dbReference>
<dbReference type="InterPro" id="IPR001789">
    <property type="entry name" value="Sig_transdc_resp-reg_receiver"/>
</dbReference>
<dbReference type="PANTHER" id="PTHR33121">
    <property type="entry name" value="CYCLIC DI-GMP PHOSPHODIESTERASE PDEF"/>
    <property type="match status" value="1"/>
</dbReference>
<feature type="domain" description="EAL" evidence="3">
    <location>
        <begin position="271"/>
        <end position="525"/>
    </location>
</feature>
<dbReference type="SUPFAM" id="SSF141868">
    <property type="entry name" value="EAL domain-like"/>
    <property type="match status" value="1"/>
</dbReference>
<proteinExistence type="predicted"/>
<dbReference type="InterPro" id="IPR043128">
    <property type="entry name" value="Rev_trsase/Diguanyl_cyclase"/>
</dbReference>
<dbReference type="PROSITE" id="PS50887">
    <property type="entry name" value="GGDEF"/>
    <property type="match status" value="1"/>
</dbReference>
<evidence type="ECO:0000259" key="2">
    <source>
        <dbReference type="PROSITE" id="PS50110"/>
    </source>
</evidence>
<evidence type="ECO:0000313" key="5">
    <source>
        <dbReference type="EMBL" id="TVO77103.1"/>
    </source>
</evidence>
<evidence type="ECO:0000256" key="1">
    <source>
        <dbReference type="PROSITE-ProRule" id="PRU00169"/>
    </source>
</evidence>
<dbReference type="CDD" id="cd01948">
    <property type="entry name" value="EAL"/>
    <property type="match status" value="1"/>
</dbReference>
<accession>A0A557SI54</accession>
<dbReference type="Proteomes" id="UP000316649">
    <property type="component" value="Unassembled WGS sequence"/>
</dbReference>
<dbReference type="CDD" id="cd01949">
    <property type="entry name" value="GGDEF"/>
    <property type="match status" value="1"/>
</dbReference>
<dbReference type="SUPFAM" id="SSF52172">
    <property type="entry name" value="CheY-like"/>
    <property type="match status" value="1"/>
</dbReference>
<dbReference type="Pfam" id="PF00990">
    <property type="entry name" value="GGDEF"/>
    <property type="match status" value="1"/>
</dbReference>
<dbReference type="Pfam" id="PF00563">
    <property type="entry name" value="EAL"/>
    <property type="match status" value="1"/>
</dbReference>
<feature type="domain" description="GGDEF" evidence="4">
    <location>
        <begin position="127"/>
        <end position="260"/>
    </location>
</feature>
<dbReference type="InterPro" id="IPR050706">
    <property type="entry name" value="Cyclic-di-GMP_PDE-like"/>
</dbReference>
<gene>
    <name evidence="5" type="ORF">FHP88_04660</name>
</gene>
<reference evidence="5 6" key="1">
    <citation type="submission" date="2019-07" db="EMBL/GenBank/DDBJ databases">
        <title>The pathways for chlorine oxyanion respiration interact through the shared metabolite chlorate.</title>
        <authorList>
            <person name="Barnum T.P."/>
            <person name="Cheng Y."/>
            <person name="Hill K.A."/>
            <person name="Lucas L.N."/>
            <person name="Carlson H.K."/>
            <person name="Coates J.D."/>
        </authorList>
    </citation>
    <scope>NUCLEOTIDE SEQUENCE [LARGE SCALE GENOMIC DNA]</scope>
    <source>
        <strain evidence="5 6">BK-1</strain>
    </source>
</reference>
<evidence type="ECO:0000259" key="3">
    <source>
        <dbReference type="PROSITE" id="PS50883"/>
    </source>
</evidence>
<dbReference type="AlphaFoldDB" id="A0A557SI54"/>
<dbReference type="PROSITE" id="PS50110">
    <property type="entry name" value="RESPONSE_REGULATORY"/>
    <property type="match status" value="1"/>
</dbReference>
<dbReference type="InterPro" id="IPR011006">
    <property type="entry name" value="CheY-like_superfamily"/>
</dbReference>
<dbReference type="InterPro" id="IPR035919">
    <property type="entry name" value="EAL_sf"/>
</dbReference>
<dbReference type="EMBL" id="VMNH01000005">
    <property type="protein sequence ID" value="TVO77103.1"/>
    <property type="molecule type" value="Genomic_DNA"/>
</dbReference>
<keyword evidence="6" id="KW-1185">Reference proteome</keyword>
<dbReference type="InterPro" id="IPR029787">
    <property type="entry name" value="Nucleotide_cyclase"/>
</dbReference>
<dbReference type="PROSITE" id="PS50883">
    <property type="entry name" value="EAL"/>
    <property type="match status" value="1"/>
</dbReference>
<dbReference type="NCBIfam" id="TIGR00254">
    <property type="entry name" value="GGDEF"/>
    <property type="match status" value="1"/>
</dbReference>
<feature type="domain" description="Response regulatory" evidence="2">
    <location>
        <begin position="1"/>
        <end position="66"/>
    </location>
</feature>
<dbReference type="OrthoDB" id="9816034at2"/>
<dbReference type="Gene3D" id="3.20.20.450">
    <property type="entry name" value="EAL domain"/>
    <property type="match status" value="1"/>
</dbReference>
<organism evidence="5 6">
    <name type="scientific">Sedimenticola selenatireducens</name>
    <dbReference type="NCBI Taxonomy" id="191960"/>
    <lineage>
        <taxon>Bacteria</taxon>
        <taxon>Pseudomonadati</taxon>
        <taxon>Pseudomonadota</taxon>
        <taxon>Gammaproteobacteria</taxon>
        <taxon>Chromatiales</taxon>
        <taxon>Sedimenticolaceae</taxon>
        <taxon>Sedimenticola</taxon>
    </lineage>
</organism>
<dbReference type="SMART" id="SM00267">
    <property type="entry name" value="GGDEF"/>
    <property type="match status" value="1"/>
</dbReference>
<dbReference type="Gene3D" id="3.40.50.2300">
    <property type="match status" value="1"/>
</dbReference>
<evidence type="ECO:0000259" key="4">
    <source>
        <dbReference type="PROSITE" id="PS50887"/>
    </source>
</evidence>
<sequence>MRMPQMDGVELLNRLATEYPDTIRIMLTGNSDQQTAMDAVNQGRVYKFLTKPCSAADLKTTLEEALTLYRAEQQKQALSEHQAIAVEHLSAKLSHQSRHDILTGLANRLAFDKRLTAAVETARQEGRTHVFCYLDIDHFHRINDACGYTAGDELLRQLAGLLSHHRRSGDMTARLGSDQFGLILGDCSLEDGQKIIQKLHEELKQFTFHWEEASYDLSVSIGLLPIDSQSESNATLFSAAETACNVAKDQGRNRIHIGSAQDATLTQRLSEIQWINRINRAFSENRFLLYYQTIVPINPIEMEGDHYEILIRMEGDEGQIIPPGEFLPAAEHYHLSPQIDRWVIRNMIGWLDDHPDQLEELSTCSINLSGLSIGDEEMLDFIKHTLAQSNVPPTKICFEVTETAAIAHLDAAIFFMQQLKAIGIRFSLDDFGTGLSSFAYLRTLPVDFLKIDGMFVRQIDRNIIDWTMVKSINDMGQIMGKQTIAEFVENEDIYNQLNEIGANYAQGFLMSKPRPLYEKEGLVFE</sequence>
<protein>
    <submittedName>
        <fullName evidence="5">EAL domain-containing protein</fullName>
    </submittedName>
</protein>
<dbReference type="Pfam" id="PF00072">
    <property type="entry name" value="Response_reg"/>
    <property type="match status" value="1"/>
</dbReference>
<dbReference type="InterPro" id="IPR001633">
    <property type="entry name" value="EAL_dom"/>
</dbReference>
<dbReference type="SUPFAM" id="SSF55073">
    <property type="entry name" value="Nucleotide cyclase"/>
    <property type="match status" value="1"/>
</dbReference>
<dbReference type="GO" id="GO:0000160">
    <property type="term" value="P:phosphorelay signal transduction system"/>
    <property type="evidence" value="ECO:0007669"/>
    <property type="project" value="InterPro"/>
</dbReference>